<gene>
    <name evidence="1" type="ORF">C900_01073</name>
</gene>
<proteinExistence type="predicted"/>
<keyword evidence="2" id="KW-1185">Reference proteome</keyword>
<accession>L8JYH0</accession>
<dbReference type="AlphaFoldDB" id="L8JYH0"/>
<dbReference type="EMBL" id="AMZN01000015">
    <property type="protein sequence ID" value="ELR72694.1"/>
    <property type="molecule type" value="Genomic_DNA"/>
</dbReference>
<reference evidence="1 2" key="1">
    <citation type="submission" date="2012-12" db="EMBL/GenBank/DDBJ databases">
        <title>Genome assembly of Fulvivirga imtechensis AK7.</title>
        <authorList>
            <person name="Nupur N."/>
            <person name="Khatri I."/>
            <person name="Kumar R."/>
            <person name="Subramanian S."/>
            <person name="Pinnaka A."/>
        </authorList>
    </citation>
    <scope>NUCLEOTIDE SEQUENCE [LARGE SCALE GENOMIC DNA]</scope>
    <source>
        <strain evidence="1 2">AK7</strain>
    </source>
</reference>
<protein>
    <submittedName>
        <fullName evidence="1">Uncharacterized protein</fullName>
    </submittedName>
</protein>
<evidence type="ECO:0000313" key="1">
    <source>
        <dbReference type="EMBL" id="ELR72694.1"/>
    </source>
</evidence>
<name>L8JYH0_9BACT</name>
<organism evidence="1 2">
    <name type="scientific">Fulvivirga imtechensis AK7</name>
    <dbReference type="NCBI Taxonomy" id="1237149"/>
    <lineage>
        <taxon>Bacteria</taxon>
        <taxon>Pseudomonadati</taxon>
        <taxon>Bacteroidota</taxon>
        <taxon>Cytophagia</taxon>
        <taxon>Cytophagales</taxon>
        <taxon>Fulvivirgaceae</taxon>
        <taxon>Fulvivirga</taxon>
    </lineage>
</organism>
<dbReference type="Proteomes" id="UP000011135">
    <property type="component" value="Unassembled WGS sequence"/>
</dbReference>
<comment type="caution">
    <text evidence="1">The sequence shown here is derived from an EMBL/GenBank/DDBJ whole genome shotgun (WGS) entry which is preliminary data.</text>
</comment>
<sequence>MFWPVIYAAPSDTKNAAVFAISSIDPGLFMGMELRISSDPDSCQ</sequence>
<evidence type="ECO:0000313" key="2">
    <source>
        <dbReference type="Proteomes" id="UP000011135"/>
    </source>
</evidence>